<dbReference type="AlphaFoldDB" id="A0A1F6GBC6"/>
<accession>A0A1F6GBC6</accession>
<evidence type="ECO:0000313" key="1">
    <source>
        <dbReference type="EMBL" id="OGG95421.1"/>
    </source>
</evidence>
<dbReference type="EMBL" id="MFNE01000023">
    <property type="protein sequence ID" value="OGG95421.1"/>
    <property type="molecule type" value="Genomic_DNA"/>
</dbReference>
<proteinExistence type="predicted"/>
<comment type="caution">
    <text evidence="1">The sequence shown here is derived from an EMBL/GenBank/DDBJ whole genome shotgun (WGS) entry which is preliminary data.</text>
</comment>
<name>A0A1F6GBC6_9PROT</name>
<gene>
    <name evidence="1" type="ORF">A2527_04755</name>
</gene>
<organism evidence="1 2">
    <name type="scientific">Candidatus Lambdaproteobacteria bacterium RIFOXYD2_FULL_50_16</name>
    <dbReference type="NCBI Taxonomy" id="1817772"/>
    <lineage>
        <taxon>Bacteria</taxon>
        <taxon>Pseudomonadati</taxon>
        <taxon>Pseudomonadota</taxon>
        <taxon>Candidatus Lambdaproteobacteria</taxon>
    </lineage>
</organism>
<dbReference type="Proteomes" id="UP000178449">
    <property type="component" value="Unassembled WGS sequence"/>
</dbReference>
<evidence type="ECO:0000313" key="2">
    <source>
        <dbReference type="Proteomes" id="UP000178449"/>
    </source>
</evidence>
<reference evidence="1 2" key="1">
    <citation type="journal article" date="2016" name="Nat. Commun.">
        <title>Thousands of microbial genomes shed light on interconnected biogeochemical processes in an aquifer system.</title>
        <authorList>
            <person name="Anantharaman K."/>
            <person name="Brown C.T."/>
            <person name="Hug L.A."/>
            <person name="Sharon I."/>
            <person name="Castelle C.J."/>
            <person name="Probst A.J."/>
            <person name="Thomas B.C."/>
            <person name="Singh A."/>
            <person name="Wilkins M.J."/>
            <person name="Karaoz U."/>
            <person name="Brodie E.L."/>
            <person name="Williams K.H."/>
            <person name="Hubbard S.S."/>
            <person name="Banfield J.F."/>
        </authorList>
    </citation>
    <scope>NUCLEOTIDE SEQUENCE [LARGE SCALE GENOMIC DNA]</scope>
</reference>
<protein>
    <submittedName>
        <fullName evidence="1">Uncharacterized protein</fullName>
    </submittedName>
</protein>
<sequence>MIKGFLGKRSKAEGLVPQLIALGRRYEAKNLVSVLPLSDQKLKLLSGEFKAMYLVDYRQKPSGAGEVQTSVKLSKHLLNGKAERCFDLMPEEIGLVIQKLHTPAVIHLELVAGWQEQLALISTAQKRHAIIFETGPNAQALAKPELFKVAKQLLPHYYFDEEQERFVCHPA</sequence>